<organism evidence="3">
    <name type="scientific">Siphoviridae sp. ct3pR10</name>
    <dbReference type="NCBI Taxonomy" id="2826284"/>
    <lineage>
        <taxon>Viruses</taxon>
        <taxon>Duplodnaviria</taxon>
        <taxon>Heunggongvirae</taxon>
        <taxon>Uroviricota</taxon>
        <taxon>Caudoviricetes</taxon>
    </lineage>
</organism>
<feature type="transmembrane region" description="Helical" evidence="2">
    <location>
        <begin position="174"/>
        <end position="194"/>
    </location>
</feature>
<keyword evidence="2" id="KW-0812">Transmembrane</keyword>
<name>A0A8S5LWR9_9CAUD</name>
<evidence type="ECO:0000256" key="2">
    <source>
        <dbReference type="SAM" id="Phobius"/>
    </source>
</evidence>
<evidence type="ECO:0000313" key="3">
    <source>
        <dbReference type="EMBL" id="DAD74412.1"/>
    </source>
</evidence>
<sequence>MEKIMIIQQISTICDNLPAKMKKAKEEQHKTNQQIIDSTGLSESTVKKFFSGHLSGPSIYDVTAMAIDLGLSLDELMELSHPKQDQSAEINQLKTEIAHKQEMIAEKDKAISRLEDRSHIMENEISTVRSNWKEIAYVTSGLSVLFGLFLMVYVFLDLRNPNLGLFRGTTAAPIVYVAAFTIIGTCLYIIRTAVKRNAKRRKRDANNTH</sequence>
<feature type="transmembrane region" description="Helical" evidence="2">
    <location>
        <begin position="135"/>
        <end position="154"/>
    </location>
</feature>
<evidence type="ECO:0000256" key="1">
    <source>
        <dbReference type="SAM" id="Coils"/>
    </source>
</evidence>
<reference evidence="3" key="1">
    <citation type="journal article" date="2021" name="Proc. Natl. Acad. Sci. U.S.A.">
        <title>A Catalog of Tens of Thousands of Viruses from Human Metagenomes Reveals Hidden Associations with Chronic Diseases.</title>
        <authorList>
            <person name="Tisza M.J."/>
            <person name="Buck C.B."/>
        </authorList>
    </citation>
    <scope>NUCLEOTIDE SEQUENCE</scope>
    <source>
        <strain evidence="3">Ct3pR10</strain>
    </source>
</reference>
<feature type="coiled-coil region" evidence="1">
    <location>
        <begin position="83"/>
        <end position="124"/>
    </location>
</feature>
<protein>
    <submittedName>
        <fullName evidence="3">SOS-response transcriptional repressor</fullName>
    </submittedName>
</protein>
<dbReference type="InterPro" id="IPR010982">
    <property type="entry name" value="Lambda_DNA-bd_dom_sf"/>
</dbReference>
<keyword evidence="2" id="KW-0472">Membrane</keyword>
<dbReference type="Gene3D" id="1.10.260.40">
    <property type="entry name" value="lambda repressor-like DNA-binding domains"/>
    <property type="match status" value="1"/>
</dbReference>
<dbReference type="EMBL" id="BK014759">
    <property type="protein sequence ID" value="DAD74412.1"/>
    <property type="molecule type" value="Genomic_DNA"/>
</dbReference>
<proteinExistence type="predicted"/>
<accession>A0A8S5LWR9</accession>
<keyword evidence="1" id="KW-0175">Coiled coil</keyword>
<keyword evidence="2" id="KW-1133">Transmembrane helix</keyword>
<dbReference type="GO" id="GO:0003677">
    <property type="term" value="F:DNA binding"/>
    <property type="evidence" value="ECO:0007669"/>
    <property type="project" value="InterPro"/>
</dbReference>
<dbReference type="SUPFAM" id="SSF47413">
    <property type="entry name" value="lambda repressor-like DNA-binding domains"/>
    <property type="match status" value="1"/>
</dbReference>